<sequence length="796" mass="87834">MDTPDKTHIAATSSLAKFEDSPVFNYINSLSPIDPIKFVQSDHSFNSLSFTSPSSVFASPQIISHRESRLKSILSPDPLKPELPLFANGNKTSKADSETVQVSDQCAEQLGGLTPRSSARGVTAVLPNAIKCDFGSPASNWVSSDLIETSRVREGAGVPSSFAQSSKVNLRERQHFKNEVNLREISRIEQTEEAAGWDWVSLVSDVDVLDSSIIENTSEEEQDQETVDPGMITFVSTVLQLPQDNATDLENKVSISPSGSCKLSEIREPVTQSGEIGDLQDKDQAHDILSSSLQKKLVVTESRAKVDEKGEKRGQSNSKQHKIRRRCLVFETGSHKKYSSLIPSQSDCEVAHEENRLVPSKSSGHSLSILPGVGLHLNALAATSKNDRFVKCKTLASGRQLISMQSSMSSDSLTSSQNILIGSSALNSMEKVSDPCDNKVKIVENALQTSVSVCGEEDDQNSPRKKRHQELVGESQACKRCNCKRSKCLKLYCECFAAGLYCVEPCSCLDCFNKPMHEDTVLETRRLIESRNPLAFAPKVIRSADSATEFGVRSYPSDYTIWQRIILASRLSQSILCIASLLRYTLCSFVQDETNKTPASARHKRGCNCRRSSCLKKYCECFQGGVGCSVSCRCEGCQNAFGRKDGFEETEYKVEESEAYEKNDLSDTIKKDEDEHSDVPLIRPSIISRFSRGKRLGSSLLDVGPSPMSCTSLKPKTFDISDQPNFQIRLQVIPEDETPQNRKSNCLPTSPNSKRLSPPHHDIRSSSSLSSSTTSRKLILRSIRPLSSVTPLQEQQ</sequence>
<dbReference type="GO" id="GO:0003700">
    <property type="term" value="F:DNA-binding transcription factor activity"/>
    <property type="evidence" value="ECO:0007669"/>
    <property type="project" value="InterPro"/>
</dbReference>
<accession>A0A5C7I9X8</accession>
<keyword evidence="3" id="KW-0539">Nucleus</keyword>
<dbReference type="PANTHER" id="PTHR46159">
    <property type="entry name" value="PROTEIN TESMIN/TSO1-LIKE CXC 2"/>
    <property type="match status" value="1"/>
</dbReference>
<dbReference type="PANTHER" id="PTHR46159:SF15">
    <property type="entry name" value="CRC DOMAIN-CONTAINING PROTEIN"/>
    <property type="match status" value="1"/>
</dbReference>
<keyword evidence="7" id="KW-1185">Reference proteome</keyword>
<feature type="compositionally biased region" description="Low complexity" evidence="4">
    <location>
        <begin position="765"/>
        <end position="776"/>
    </location>
</feature>
<evidence type="ECO:0000256" key="4">
    <source>
        <dbReference type="SAM" id="MobiDB-lite"/>
    </source>
</evidence>
<dbReference type="InterPro" id="IPR005172">
    <property type="entry name" value="CRC"/>
</dbReference>
<comment type="subcellular location">
    <subcellularLocation>
        <location evidence="1">Nucleus</location>
    </subcellularLocation>
</comment>
<gene>
    <name evidence="6" type="ORF">EZV62_007166</name>
</gene>
<dbReference type="InterPro" id="IPR033467">
    <property type="entry name" value="Tesmin/TSO1-like_CXC"/>
</dbReference>
<dbReference type="PROSITE" id="PS51634">
    <property type="entry name" value="CRC"/>
    <property type="match status" value="1"/>
</dbReference>
<reference evidence="7" key="1">
    <citation type="journal article" date="2019" name="Gigascience">
        <title>De novo genome assembly of the endangered Acer yangbiense, a plant species with extremely small populations endemic to Yunnan Province, China.</title>
        <authorList>
            <person name="Yang J."/>
            <person name="Wariss H.M."/>
            <person name="Tao L."/>
            <person name="Zhang R."/>
            <person name="Yun Q."/>
            <person name="Hollingsworth P."/>
            <person name="Dao Z."/>
            <person name="Luo G."/>
            <person name="Guo H."/>
            <person name="Ma Y."/>
            <person name="Sun W."/>
        </authorList>
    </citation>
    <scope>NUCLEOTIDE SEQUENCE [LARGE SCALE GENOMIC DNA]</scope>
    <source>
        <strain evidence="7">cv. Malutang</strain>
    </source>
</reference>
<evidence type="ECO:0000256" key="1">
    <source>
        <dbReference type="ARBA" id="ARBA00004123"/>
    </source>
</evidence>
<comment type="similarity">
    <text evidence="2">Belongs to the lin-54 family.</text>
</comment>
<evidence type="ECO:0000256" key="2">
    <source>
        <dbReference type="ARBA" id="ARBA00007267"/>
    </source>
</evidence>
<evidence type="ECO:0000313" key="6">
    <source>
        <dbReference type="EMBL" id="TXG65891.1"/>
    </source>
</evidence>
<dbReference type="AlphaFoldDB" id="A0A5C7I9X8"/>
<protein>
    <recommendedName>
        <fullName evidence="5">CRC domain-containing protein</fullName>
    </recommendedName>
</protein>
<evidence type="ECO:0000313" key="7">
    <source>
        <dbReference type="Proteomes" id="UP000323000"/>
    </source>
</evidence>
<evidence type="ECO:0000256" key="3">
    <source>
        <dbReference type="ARBA" id="ARBA00023242"/>
    </source>
</evidence>
<feature type="region of interest" description="Disordered" evidence="4">
    <location>
        <begin position="733"/>
        <end position="776"/>
    </location>
</feature>
<feature type="compositionally biased region" description="Polar residues" evidence="4">
    <location>
        <begin position="741"/>
        <end position="755"/>
    </location>
</feature>
<dbReference type="OrthoDB" id="6283463at2759"/>
<feature type="domain" description="CRC" evidence="5">
    <location>
        <begin position="477"/>
        <end position="642"/>
    </location>
</feature>
<dbReference type="GO" id="GO:0005634">
    <property type="term" value="C:nucleus"/>
    <property type="evidence" value="ECO:0007669"/>
    <property type="project" value="UniProtKB-SubCell"/>
</dbReference>
<evidence type="ECO:0000259" key="5">
    <source>
        <dbReference type="PROSITE" id="PS51634"/>
    </source>
</evidence>
<dbReference type="Proteomes" id="UP000323000">
    <property type="component" value="Chromosome 3"/>
</dbReference>
<dbReference type="SMART" id="SM01114">
    <property type="entry name" value="CXC"/>
    <property type="match status" value="2"/>
</dbReference>
<dbReference type="InterPro" id="IPR044522">
    <property type="entry name" value="TSO1-like"/>
</dbReference>
<proteinExistence type="inferred from homology"/>
<dbReference type="Pfam" id="PF03638">
    <property type="entry name" value="TCR"/>
    <property type="match status" value="2"/>
</dbReference>
<comment type="caution">
    <text evidence="6">The sequence shown here is derived from an EMBL/GenBank/DDBJ whole genome shotgun (WGS) entry which is preliminary data.</text>
</comment>
<name>A0A5C7I9X8_9ROSI</name>
<organism evidence="6 7">
    <name type="scientific">Acer yangbiense</name>
    <dbReference type="NCBI Taxonomy" id="1000413"/>
    <lineage>
        <taxon>Eukaryota</taxon>
        <taxon>Viridiplantae</taxon>
        <taxon>Streptophyta</taxon>
        <taxon>Embryophyta</taxon>
        <taxon>Tracheophyta</taxon>
        <taxon>Spermatophyta</taxon>
        <taxon>Magnoliopsida</taxon>
        <taxon>eudicotyledons</taxon>
        <taxon>Gunneridae</taxon>
        <taxon>Pentapetalae</taxon>
        <taxon>rosids</taxon>
        <taxon>malvids</taxon>
        <taxon>Sapindales</taxon>
        <taxon>Sapindaceae</taxon>
        <taxon>Hippocastanoideae</taxon>
        <taxon>Acereae</taxon>
        <taxon>Acer</taxon>
    </lineage>
</organism>
<dbReference type="EMBL" id="VAHF01000003">
    <property type="protein sequence ID" value="TXG65891.1"/>
    <property type="molecule type" value="Genomic_DNA"/>
</dbReference>